<keyword evidence="1 4" id="KW-0378">Hydrolase</keyword>
<dbReference type="RefSeq" id="WP_344452198.1">
    <property type="nucleotide sequence ID" value="NZ_BAAATZ010000016.1"/>
</dbReference>
<dbReference type="SMART" id="SM00939">
    <property type="entry name" value="PepX_C"/>
    <property type="match status" value="1"/>
</dbReference>
<dbReference type="NCBIfam" id="TIGR00976">
    <property type="entry name" value="CocE_NonD"/>
    <property type="match status" value="1"/>
</dbReference>
<evidence type="ECO:0000256" key="1">
    <source>
        <dbReference type="ARBA" id="ARBA00022801"/>
    </source>
</evidence>
<proteinExistence type="predicted"/>
<dbReference type="Gene3D" id="3.40.50.1820">
    <property type="entry name" value="alpha/beta hydrolase"/>
    <property type="match status" value="1"/>
</dbReference>
<dbReference type="Gene3D" id="1.10.3020.10">
    <property type="entry name" value="alpha-amino acid ester hydrolase ( Helical cap domain)"/>
    <property type="match status" value="1"/>
</dbReference>
<feature type="region of interest" description="Disordered" evidence="2">
    <location>
        <begin position="379"/>
        <end position="415"/>
    </location>
</feature>
<dbReference type="Pfam" id="PF08530">
    <property type="entry name" value="PepX_C"/>
    <property type="match status" value="1"/>
</dbReference>
<feature type="domain" description="Xaa-Pro dipeptidyl-peptidase C-terminal" evidence="3">
    <location>
        <begin position="326"/>
        <end position="560"/>
    </location>
</feature>
<evidence type="ECO:0000259" key="3">
    <source>
        <dbReference type="SMART" id="SM00939"/>
    </source>
</evidence>
<dbReference type="InterPro" id="IPR029058">
    <property type="entry name" value="AB_hydrolase_fold"/>
</dbReference>
<evidence type="ECO:0000256" key="2">
    <source>
        <dbReference type="SAM" id="MobiDB-lite"/>
    </source>
</evidence>
<evidence type="ECO:0000313" key="4">
    <source>
        <dbReference type="EMBL" id="GAA2729816.1"/>
    </source>
</evidence>
<dbReference type="SUPFAM" id="SSF53474">
    <property type="entry name" value="alpha/beta-Hydrolases"/>
    <property type="match status" value="1"/>
</dbReference>
<dbReference type="Proteomes" id="UP001501842">
    <property type="component" value="Unassembled WGS sequence"/>
</dbReference>
<reference evidence="5" key="1">
    <citation type="journal article" date="2019" name="Int. J. Syst. Evol. Microbiol.">
        <title>The Global Catalogue of Microorganisms (GCM) 10K type strain sequencing project: providing services to taxonomists for standard genome sequencing and annotation.</title>
        <authorList>
            <consortium name="The Broad Institute Genomics Platform"/>
            <consortium name="The Broad Institute Genome Sequencing Center for Infectious Disease"/>
            <person name="Wu L."/>
            <person name="Ma J."/>
        </authorList>
    </citation>
    <scope>NUCLEOTIDE SEQUENCE [LARGE SCALE GENOMIC DNA]</scope>
    <source>
        <strain evidence="5">JCM 8201</strain>
    </source>
</reference>
<sequence length="564" mass="62507">MALTDRLSVPDRLRLPHLPGLPAFPGLPHLPAIPGLPALPRPHYRVSHVKDIPVVMPDGVKLLTDRYIPVGVKNAPTILVRTPYGRRGVTGAINGYPFAYFGYQIVVQSVRGTFGSGGQFDPLNEQVDGLATVEWLKRQPWFGGVFATYGPSYLGHTQWAVASRSGPEHRAMALSVTASQFRDAIYIGGSFALESTLGWVSVTSKIENPLELIRMRRRAARAIRAGLPLEELDAFTTGGNVPFFQELLTGHGLAENPFWDGRVHTSAICEDLPAAAMVGGWYDVFLPWMIKDYLAMRECGQQPQLTIGPWWHADPRHGLVAVRESLSWFRAHLKGDHRGLRDNPVRLFVTGAGEWREFADWPVPDMKIRRWHLHPGHAFRPDTPSDSAPERYRYNPADPTPAYGGPALLGLSRPVDQRPAERRPDLLVFTSEELKDDLELIGPVGAELFVRSSRMHTDFIVRLCDVSPDGMSKNICEGGLRLNEHNSPPDGEGVRRVDLELWPIGHRFKKGHRLRVHVSSGAYPKIASNPGTGEPLGSARKAVAAEQEVFHDPSRPSALLLPEV</sequence>
<comment type="caution">
    <text evidence="4">The sequence shown here is derived from an EMBL/GenBank/DDBJ whole genome shotgun (WGS) entry which is preliminary data.</text>
</comment>
<gene>
    <name evidence="4" type="ORF">GCM10010439_41330</name>
</gene>
<dbReference type="Gene3D" id="2.60.120.260">
    <property type="entry name" value="Galactose-binding domain-like"/>
    <property type="match status" value="1"/>
</dbReference>
<dbReference type="SUPFAM" id="SSF49785">
    <property type="entry name" value="Galactose-binding domain-like"/>
    <property type="match status" value="1"/>
</dbReference>
<dbReference type="Pfam" id="PF02129">
    <property type="entry name" value="Peptidase_S15"/>
    <property type="match status" value="1"/>
</dbReference>
<dbReference type="InterPro" id="IPR005674">
    <property type="entry name" value="CocE/Ser_esterase"/>
</dbReference>
<dbReference type="InterPro" id="IPR000383">
    <property type="entry name" value="Xaa-Pro-like_dom"/>
</dbReference>
<name>A0ABP6GVK0_9ACTN</name>
<dbReference type="InterPro" id="IPR013736">
    <property type="entry name" value="Xaa-Pro_dipept_C"/>
</dbReference>
<protein>
    <submittedName>
        <fullName evidence="4">CocE/NonD family hydrolase</fullName>
    </submittedName>
</protein>
<dbReference type="InterPro" id="IPR008979">
    <property type="entry name" value="Galactose-bd-like_sf"/>
</dbReference>
<organism evidence="4 5">
    <name type="scientific">Actinocorallia aurantiaca</name>
    <dbReference type="NCBI Taxonomy" id="46204"/>
    <lineage>
        <taxon>Bacteria</taxon>
        <taxon>Bacillati</taxon>
        <taxon>Actinomycetota</taxon>
        <taxon>Actinomycetes</taxon>
        <taxon>Streptosporangiales</taxon>
        <taxon>Thermomonosporaceae</taxon>
        <taxon>Actinocorallia</taxon>
    </lineage>
</organism>
<accession>A0ABP6GVK0</accession>
<keyword evidence="5" id="KW-1185">Reference proteome</keyword>
<evidence type="ECO:0000313" key="5">
    <source>
        <dbReference type="Proteomes" id="UP001501842"/>
    </source>
</evidence>
<dbReference type="GO" id="GO:0016787">
    <property type="term" value="F:hydrolase activity"/>
    <property type="evidence" value="ECO:0007669"/>
    <property type="project" value="UniProtKB-KW"/>
</dbReference>
<dbReference type="EMBL" id="BAAATZ010000016">
    <property type="protein sequence ID" value="GAA2729816.1"/>
    <property type="molecule type" value="Genomic_DNA"/>
</dbReference>